<dbReference type="EMBL" id="SMGQ01000011">
    <property type="protein sequence ID" value="TCK98514.1"/>
    <property type="molecule type" value="Genomic_DNA"/>
</dbReference>
<gene>
    <name evidence="1" type="ORF">EDC19_0936</name>
</gene>
<dbReference type="AlphaFoldDB" id="A0A4R1N3A1"/>
<sequence>MTTIIGVGPSVSSQFDELKTAKRFPIIELKSVYGLSNLRDIVEITGAGTVTNTTVEYQLSTTADGLDSATLDSAERGRYMPGFAGQSGLGVRIPAAPTGDQVFRWGMFDDENGAFFGNSVSDGIFVAVRRDGVDTIIPQIGWNVDPLDGTGPSGFNLNLALGNIFQVTFTWYGYGVIEFNVVIQNTATFAQEVVTAHRFRPANETSFADPNLPIRAQIDNNGTAATSDLFVGGRQYSIIGKYNPEFRITSERRNATATTTGVPVISFQRKAVFPPGSARANSVSVNLEGVDIVTSDDVFFQIIVGGTLDTPYVNFPTATTEIPDNETALLVNATATTITGGEVVFQGVVSGAAGVANRDLGVADLLDFELPDDQSVSLVIGTFTGTTAVSAVFRVTEEW</sequence>
<protein>
    <submittedName>
        <fullName evidence="1">Uncharacterized protein</fullName>
    </submittedName>
</protein>
<dbReference type="RefSeq" id="WP_132281213.1">
    <property type="nucleotide sequence ID" value="NZ_SMGQ01000011.1"/>
</dbReference>
<name>A0A4R1N3A1_9FIRM</name>
<keyword evidence="2" id="KW-1185">Reference proteome</keyword>
<organism evidence="1 2">
    <name type="scientific">Natranaerovirga hydrolytica</name>
    <dbReference type="NCBI Taxonomy" id="680378"/>
    <lineage>
        <taxon>Bacteria</taxon>
        <taxon>Bacillati</taxon>
        <taxon>Bacillota</taxon>
        <taxon>Clostridia</taxon>
        <taxon>Lachnospirales</taxon>
        <taxon>Natranaerovirgaceae</taxon>
        <taxon>Natranaerovirga</taxon>
    </lineage>
</organism>
<accession>A0A4R1N3A1</accession>
<comment type="caution">
    <text evidence="1">The sequence shown here is derived from an EMBL/GenBank/DDBJ whole genome shotgun (WGS) entry which is preliminary data.</text>
</comment>
<dbReference type="OrthoDB" id="2835365at2"/>
<evidence type="ECO:0000313" key="1">
    <source>
        <dbReference type="EMBL" id="TCK98514.1"/>
    </source>
</evidence>
<dbReference type="Proteomes" id="UP000294545">
    <property type="component" value="Unassembled WGS sequence"/>
</dbReference>
<reference evidence="1 2" key="1">
    <citation type="submission" date="2019-03" db="EMBL/GenBank/DDBJ databases">
        <title>Genomic Encyclopedia of Type Strains, Phase IV (KMG-IV): sequencing the most valuable type-strain genomes for metagenomic binning, comparative biology and taxonomic classification.</title>
        <authorList>
            <person name="Goeker M."/>
        </authorList>
    </citation>
    <scope>NUCLEOTIDE SEQUENCE [LARGE SCALE GENOMIC DNA]</scope>
    <source>
        <strain evidence="1 2">DSM 24176</strain>
    </source>
</reference>
<evidence type="ECO:0000313" key="2">
    <source>
        <dbReference type="Proteomes" id="UP000294545"/>
    </source>
</evidence>
<proteinExistence type="predicted"/>